<proteinExistence type="predicted"/>
<organism evidence="1 2">
    <name type="scientific">Actinokineospora diospyrosa</name>
    <dbReference type="NCBI Taxonomy" id="103728"/>
    <lineage>
        <taxon>Bacteria</taxon>
        <taxon>Bacillati</taxon>
        <taxon>Actinomycetota</taxon>
        <taxon>Actinomycetes</taxon>
        <taxon>Pseudonocardiales</taxon>
        <taxon>Pseudonocardiaceae</taxon>
        <taxon>Actinokineospora</taxon>
    </lineage>
</organism>
<evidence type="ECO:0000313" key="2">
    <source>
        <dbReference type="Proteomes" id="UP001205185"/>
    </source>
</evidence>
<evidence type="ECO:0000313" key="1">
    <source>
        <dbReference type="EMBL" id="MCP2268928.1"/>
    </source>
</evidence>
<dbReference type="RefSeq" id="WP_253885901.1">
    <property type="nucleotide sequence ID" value="NZ_BAAAVB010000025.1"/>
</dbReference>
<reference evidence="1 2" key="1">
    <citation type="submission" date="2022-06" db="EMBL/GenBank/DDBJ databases">
        <title>Genomic Encyclopedia of Archaeal and Bacterial Type Strains, Phase II (KMG-II): from individual species to whole genera.</title>
        <authorList>
            <person name="Goeker M."/>
        </authorList>
    </citation>
    <scope>NUCLEOTIDE SEQUENCE [LARGE SCALE GENOMIC DNA]</scope>
    <source>
        <strain evidence="1 2">DSM 44255</strain>
    </source>
</reference>
<protein>
    <submittedName>
        <fullName evidence="1">Uncharacterized protein</fullName>
    </submittedName>
</protein>
<dbReference type="Proteomes" id="UP001205185">
    <property type="component" value="Unassembled WGS sequence"/>
</dbReference>
<accession>A0ABT1I8H8</accession>
<comment type="caution">
    <text evidence="1">The sequence shown here is derived from an EMBL/GenBank/DDBJ whole genome shotgun (WGS) entry which is preliminary data.</text>
</comment>
<name>A0ABT1I8H8_9PSEU</name>
<sequence>MTTIATPGNRPLPPACDEAEFAALLTGAVAVEAPRLFAVVEEFGERADARIAAWGMAFPEHAELVGIHRPLRMSLNGPESALPLFTRDHTRAHLVWVDPTAEQD</sequence>
<dbReference type="EMBL" id="JAMTCO010000003">
    <property type="protein sequence ID" value="MCP2268928.1"/>
    <property type="molecule type" value="Genomic_DNA"/>
</dbReference>
<gene>
    <name evidence="1" type="ORF">LV75_001415</name>
</gene>
<keyword evidence="2" id="KW-1185">Reference proteome</keyword>